<name>A0A2Z4FL92_9DELT</name>
<dbReference type="EMBL" id="CP030032">
    <property type="protein sequence ID" value="AWV89516.1"/>
    <property type="molecule type" value="Genomic_DNA"/>
</dbReference>
<dbReference type="PANTHER" id="PTHR30026:SF20">
    <property type="entry name" value="OUTER MEMBRANE PROTEIN TOLC"/>
    <property type="match status" value="1"/>
</dbReference>
<protein>
    <submittedName>
        <fullName evidence="8">Uncharacterized protein</fullName>
    </submittedName>
</protein>
<evidence type="ECO:0000256" key="1">
    <source>
        <dbReference type="ARBA" id="ARBA00004442"/>
    </source>
</evidence>
<sequence>MDLNKYTSLPKRITIAGSFIFASALLSLAMLPAANAQKREEYENIPAELSEPYIPSAQMVDPATATELSLDELLVFADQNAPTIRVARAEVERVKADQTAARATFPENPALGLGAGPRIIDGDSGMSFEVSLEQTIELSGARGLRLDALQAAEQVALAEVNEARWAIHVETHALYNDLLVNIEQRDQAQRFLEFAQSLRDIAQRRIDAGESSPLTLFAADADLARAGNEVSRANEDETRIRAEIAAVVGWPSESIPPVTGELEPIRKAPDTKVLLKRMRNNHPQLRTRRLASVLAERRIQFADREAWPNPTLGLSYEREGEPDAGPSPQTWMFSVSVPIPLWQRNQGPRQRAQADLSLAEQKQHAAALKLRSELTAAASALTATAERVEQYDRAVIAPLEQNLTLLQRAYELGEVDIYQISQMRESLLEAHARYIDARHEYYQAAAILEGLVGAELWPTEGSNP</sequence>
<evidence type="ECO:0000256" key="5">
    <source>
        <dbReference type="ARBA" id="ARBA00022692"/>
    </source>
</evidence>
<evidence type="ECO:0000256" key="3">
    <source>
        <dbReference type="ARBA" id="ARBA00022448"/>
    </source>
</evidence>
<dbReference type="PANTHER" id="PTHR30026">
    <property type="entry name" value="OUTER MEMBRANE PROTEIN TOLC"/>
    <property type="match status" value="1"/>
</dbReference>
<organism evidence="8 9">
    <name type="scientific">Bradymonas sediminis</name>
    <dbReference type="NCBI Taxonomy" id="1548548"/>
    <lineage>
        <taxon>Bacteria</taxon>
        <taxon>Deltaproteobacteria</taxon>
        <taxon>Bradymonadales</taxon>
        <taxon>Bradymonadaceae</taxon>
        <taxon>Bradymonas</taxon>
    </lineage>
</organism>
<keyword evidence="3" id="KW-0813">Transport</keyword>
<dbReference type="InterPro" id="IPR051906">
    <property type="entry name" value="TolC-like"/>
</dbReference>
<dbReference type="AlphaFoldDB" id="A0A2Z4FL92"/>
<accession>A0A2Z4FL92</accession>
<proteinExistence type="inferred from homology"/>
<dbReference type="GO" id="GO:0015288">
    <property type="term" value="F:porin activity"/>
    <property type="evidence" value="ECO:0007669"/>
    <property type="project" value="TreeGrafter"/>
</dbReference>
<dbReference type="Proteomes" id="UP000249799">
    <property type="component" value="Chromosome"/>
</dbReference>
<dbReference type="Gene3D" id="1.20.1600.10">
    <property type="entry name" value="Outer membrane efflux proteins (OEP)"/>
    <property type="match status" value="1"/>
</dbReference>
<evidence type="ECO:0000313" key="8">
    <source>
        <dbReference type="EMBL" id="AWV89516.1"/>
    </source>
</evidence>
<evidence type="ECO:0000256" key="4">
    <source>
        <dbReference type="ARBA" id="ARBA00022452"/>
    </source>
</evidence>
<dbReference type="OrthoDB" id="9791261at2"/>
<keyword evidence="5" id="KW-0812">Transmembrane</keyword>
<keyword evidence="7" id="KW-0998">Cell outer membrane</keyword>
<dbReference type="Pfam" id="PF02321">
    <property type="entry name" value="OEP"/>
    <property type="match status" value="2"/>
</dbReference>
<dbReference type="GO" id="GO:0009279">
    <property type="term" value="C:cell outer membrane"/>
    <property type="evidence" value="ECO:0007669"/>
    <property type="project" value="UniProtKB-SubCell"/>
</dbReference>
<evidence type="ECO:0000256" key="7">
    <source>
        <dbReference type="ARBA" id="ARBA00023237"/>
    </source>
</evidence>
<gene>
    <name evidence="8" type="ORF">DN745_09250</name>
</gene>
<dbReference type="GO" id="GO:0015562">
    <property type="term" value="F:efflux transmembrane transporter activity"/>
    <property type="evidence" value="ECO:0007669"/>
    <property type="project" value="InterPro"/>
</dbReference>
<dbReference type="KEGG" id="bsed:DN745_09250"/>
<keyword evidence="6" id="KW-0472">Membrane</keyword>
<keyword evidence="9" id="KW-1185">Reference proteome</keyword>
<evidence type="ECO:0000313" key="9">
    <source>
        <dbReference type="Proteomes" id="UP000249799"/>
    </source>
</evidence>
<dbReference type="InterPro" id="IPR003423">
    <property type="entry name" value="OMP_efflux"/>
</dbReference>
<reference evidence="8 9" key="1">
    <citation type="submission" date="2018-06" db="EMBL/GenBank/DDBJ databases">
        <title>Lujinxingia sediminis gen. nov. sp. nov., a new facultative anaerobic member of the class Deltaproteobacteria, and proposal of Lujinxingaceae fam. nov.</title>
        <authorList>
            <person name="Guo L.-Y."/>
            <person name="Li C.-M."/>
            <person name="Wang S."/>
            <person name="Du Z.-J."/>
        </authorList>
    </citation>
    <scope>NUCLEOTIDE SEQUENCE [LARGE SCALE GENOMIC DNA]</scope>
    <source>
        <strain evidence="8 9">FA350</strain>
    </source>
</reference>
<comment type="subcellular location">
    <subcellularLocation>
        <location evidence="1">Cell outer membrane</location>
    </subcellularLocation>
</comment>
<dbReference type="GO" id="GO:1990281">
    <property type="term" value="C:efflux pump complex"/>
    <property type="evidence" value="ECO:0007669"/>
    <property type="project" value="TreeGrafter"/>
</dbReference>
<evidence type="ECO:0000256" key="2">
    <source>
        <dbReference type="ARBA" id="ARBA00007613"/>
    </source>
</evidence>
<keyword evidence="4" id="KW-1134">Transmembrane beta strand</keyword>
<dbReference type="SUPFAM" id="SSF56954">
    <property type="entry name" value="Outer membrane efflux proteins (OEP)"/>
    <property type="match status" value="1"/>
</dbReference>
<evidence type="ECO:0000256" key="6">
    <source>
        <dbReference type="ARBA" id="ARBA00023136"/>
    </source>
</evidence>
<comment type="similarity">
    <text evidence="2">Belongs to the outer membrane factor (OMF) (TC 1.B.17) family.</text>
</comment>